<evidence type="ECO:0000256" key="9">
    <source>
        <dbReference type="PIRSR" id="PIRSR604597-1"/>
    </source>
</evidence>
<keyword evidence="3" id="KW-0378">Hydrolase</keyword>
<feature type="binding site" evidence="9">
    <location>
        <position position="4"/>
    </location>
    <ligand>
        <name>Zn(2+)</name>
        <dbReference type="ChEBI" id="CHEBI:29105"/>
    </ligand>
</feature>
<dbReference type="OrthoDB" id="9807664at2"/>
<evidence type="ECO:0000256" key="5">
    <source>
        <dbReference type="ARBA" id="ARBA00023204"/>
    </source>
</evidence>
<reference evidence="10 11" key="1">
    <citation type="submission" date="2019-03" db="EMBL/GenBank/DDBJ databases">
        <title>Genomic Encyclopedia of Archaeal and Bacterial Type Strains, Phase II (KMG-II): from individual species to whole genera.</title>
        <authorList>
            <person name="Goeker M."/>
        </authorList>
    </citation>
    <scope>NUCLEOTIDE SEQUENCE [LARGE SCALE GENOMIC DNA]</scope>
    <source>
        <strain evidence="10 11">DSM 15388</strain>
    </source>
</reference>
<dbReference type="PANTHER" id="PTHR30037">
    <property type="entry name" value="DNA-3-METHYLADENINE GLYCOSYLASE 1"/>
    <property type="match status" value="1"/>
</dbReference>
<comment type="catalytic activity">
    <reaction evidence="6">
        <text>Hydrolysis of alkylated DNA, releasing 3-methyladenine.</text>
        <dbReference type="EC" id="3.2.2.20"/>
    </reaction>
</comment>
<keyword evidence="1 9" id="KW-0479">Metal-binding</keyword>
<evidence type="ECO:0000313" key="10">
    <source>
        <dbReference type="EMBL" id="TCS37606.1"/>
    </source>
</evidence>
<dbReference type="AlphaFoldDB" id="A0A4R3HWE5"/>
<dbReference type="SUPFAM" id="SSF48150">
    <property type="entry name" value="DNA-glycosylase"/>
    <property type="match status" value="1"/>
</dbReference>
<evidence type="ECO:0000256" key="4">
    <source>
        <dbReference type="ARBA" id="ARBA00022833"/>
    </source>
</evidence>
<dbReference type="NCBIfam" id="TIGR00624">
    <property type="entry name" value="tag"/>
    <property type="match status" value="1"/>
</dbReference>
<dbReference type="Pfam" id="PF03352">
    <property type="entry name" value="Adenine_glyco"/>
    <property type="match status" value="1"/>
</dbReference>
<dbReference type="EC" id="3.2.2.20" evidence="8"/>
<organism evidence="10 11">
    <name type="scientific">Reinekea marinisedimentorum</name>
    <dbReference type="NCBI Taxonomy" id="230495"/>
    <lineage>
        <taxon>Bacteria</taxon>
        <taxon>Pseudomonadati</taxon>
        <taxon>Pseudomonadota</taxon>
        <taxon>Gammaproteobacteria</taxon>
        <taxon>Oceanospirillales</taxon>
        <taxon>Saccharospirillaceae</taxon>
        <taxon>Reinekea</taxon>
    </lineage>
</organism>
<evidence type="ECO:0000256" key="2">
    <source>
        <dbReference type="ARBA" id="ARBA00022763"/>
    </source>
</evidence>
<gene>
    <name evidence="10" type="ORF">BCF53_11928</name>
</gene>
<dbReference type="PANTHER" id="PTHR30037:SF4">
    <property type="entry name" value="DNA-3-METHYLADENINE GLYCOSYLASE I"/>
    <property type="match status" value="1"/>
</dbReference>
<dbReference type="InterPro" id="IPR011257">
    <property type="entry name" value="DNA_glycosylase"/>
</dbReference>
<name>A0A4R3HWE5_9GAMM</name>
<dbReference type="EMBL" id="SLZR01000019">
    <property type="protein sequence ID" value="TCS37606.1"/>
    <property type="molecule type" value="Genomic_DNA"/>
</dbReference>
<dbReference type="GO" id="GO:0006284">
    <property type="term" value="P:base-excision repair"/>
    <property type="evidence" value="ECO:0007669"/>
    <property type="project" value="InterPro"/>
</dbReference>
<keyword evidence="11" id="KW-1185">Reference proteome</keyword>
<evidence type="ECO:0000256" key="6">
    <source>
        <dbReference type="ARBA" id="ARBA00052558"/>
    </source>
</evidence>
<evidence type="ECO:0000256" key="1">
    <source>
        <dbReference type="ARBA" id="ARBA00022723"/>
    </source>
</evidence>
<feature type="binding site" evidence="9">
    <location>
        <position position="17"/>
    </location>
    <ligand>
        <name>Zn(2+)</name>
        <dbReference type="ChEBI" id="CHEBI:29105"/>
    </ligand>
</feature>
<dbReference type="GO" id="GO:0008725">
    <property type="term" value="F:DNA-3-methyladenine glycosylase activity"/>
    <property type="evidence" value="ECO:0007669"/>
    <property type="project" value="UniProtKB-EC"/>
</dbReference>
<dbReference type="InterPro" id="IPR004597">
    <property type="entry name" value="Tag"/>
</dbReference>
<feature type="binding site" evidence="9">
    <location>
        <position position="174"/>
    </location>
    <ligand>
        <name>Zn(2+)</name>
        <dbReference type="ChEBI" id="CHEBI:29105"/>
    </ligand>
</feature>
<feature type="binding site" evidence="9">
    <location>
        <position position="178"/>
    </location>
    <ligand>
        <name>Zn(2+)</name>
        <dbReference type="ChEBI" id="CHEBI:29105"/>
    </ligand>
</feature>
<evidence type="ECO:0000256" key="3">
    <source>
        <dbReference type="ARBA" id="ARBA00022801"/>
    </source>
</evidence>
<comment type="caution">
    <text evidence="10">The sequence shown here is derived from an EMBL/GenBank/DDBJ whole genome shotgun (WGS) entry which is preliminary data.</text>
</comment>
<comment type="function">
    <text evidence="7">Hydrolysis of the deoxyribose N-glycosidic bond to excise 3-methyladenine from the damaged DNA polymer formed by alkylation lesions.</text>
</comment>
<keyword evidence="2" id="KW-0227">DNA damage</keyword>
<proteinExistence type="predicted"/>
<evidence type="ECO:0000313" key="11">
    <source>
        <dbReference type="Proteomes" id="UP000295793"/>
    </source>
</evidence>
<evidence type="ECO:0000256" key="8">
    <source>
        <dbReference type="ARBA" id="ARBA00066766"/>
    </source>
</evidence>
<protein>
    <recommendedName>
        <fullName evidence="8">DNA-3-methyladenine glycosylase I</fullName>
        <ecNumber evidence="8">3.2.2.20</ecNumber>
    </recommendedName>
</protein>
<dbReference type="InterPro" id="IPR052891">
    <property type="entry name" value="DNA-3mA_glycosylase"/>
</dbReference>
<keyword evidence="5" id="KW-0234">DNA repair</keyword>
<evidence type="ECO:0000256" key="7">
    <source>
        <dbReference type="ARBA" id="ARBA00057608"/>
    </source>
</evidence>
<keyword evidence="4 9" id="KW-0862">Zinc</keyword>
<dbReference type="InterPro" id="IPR005019">
    <property type="entry name" value="Adenine_glyco"/>
</dbReference>
<dbReference type="RefSeq" id="WP_132703321.1">
    <property type="nucleotide sequence ID" value="NZ_SLZR01000019.1"/>
</dbReference>
<dbReference type="FunFam" id="1.10.340.30:FF:000009">
    <property type="entry name" value="DNA-3-methyladenine glycosylase I"/>
    <property type="match status" value="1"/>
</dbReference>
<dbReference type="Gene3D" id="1.10.340.30">
    <property type="entry name" value="Hypothetical protein, domain 2"/>
    <property type="match status" value="1"/>
</dbReference>
<dbReference type="GO" id="GO:0046872">
    <property type="term" value="F:metal ion binding"/>
    <property type="evidence" value="ECO:0007669"/>
    <property type="project" value="UniProtKB-KW"/>
</dbReference>
<accession>A0A4R3HWE5</accession>
<dbReference type="Proteomes" id="UP000295793">
    <property type="component" value="Unassembled WGS sequence"/>
</dbReference>
<sequence length="195" mass="22293">MKRCGWCGEDAQYQRYHDTVWGRPERCGRELFKKLCLDGQQAGLSWITILRKQEAYERAFFDFDPEQMALMTEADIEQQMQNTAIVRNRLKIESLIRNARAYLNYEQQGDFAEFIWSFVGGAPIVNHWQSLSDVPAQTAESVAMSKALKKLGFNFVGPTICYAFMQACGLVIDHLTDCSSYTDCKQLAQGFSLTD</sequence>